<dbReference type="EMBL" id="JARH01000861">
    <property type="protein sequence ID" value="EXF76238.1"/>
    <property type="molecule type" value="Genomic_DNA"/>
</dbReference>
<dbReference type="eggNOG" id="KOG2785">
    <property type="taxonomic scope" value="Eukaryota"/>
</dbReference>
<dbReference type="HOGENOM" id="CLU_018787_2_0_1"/>
<dbReference type="PANTHER" id="PTHR13182:SF8">
    <property type="entry name" value="CYTOPLASMIC 60S SUBUNIT BIOGENESIS FACTOR ZNF622"/>
    <property type="match status" value="1"/>
</dbReference>
<dbReference type="STRING" id="1445577.A0A010RVD9"/>
<organism evidence="3 4">
    <name type="scientific">Colletotrichum fioriniae PJ7</name>
    <dbReference type="NCBI Taxonomy" id="1445577"/>
    <lineage>
        <taxon>Eukaryota</taxon>
        <taxon>Fungi</taxon>
        <taxon>Dikarya</taxon>
        <taxon>Ascomycota</taxon>
        <taxon>Pezizomycotina</taxon>
        <taxon>Sordariomycetes</taxon>
        <taxon>Hypocreomycetidae</taxon>
        <taxon>Glomerellales</taxon>
        <taxon>Glomerellaceae</taxon>
        <taxon>Colletotrichum</taxon>
        <taxon>Colletotrichum acutatum species complex</taxon>
    </lineage>
</organism>
<evidence type="ECO:0000259" key="2">
    <source>
        <dbReference type="Pfam" id="PF12756"/>
    </source>
</evidence>
<dbReference type="GO" id="GO:0042273">
    <property type="term" value="P:ribosomal large subunit biogenesis"/>
    <property type="evidence" value="ECO:0007669"/>
    <property type="project" value="TreeGrafter"/>
</dbReference>
<gene>
    <name evidence="3" type="ORF">CFIO01_06615</name>
</gene>
<feature type="compositionally biased region" description="Basic residues" evidence="1">
    <location>
        <begin position="176"/>
        <end position="185"/>
    </location>
</feature>
<dbReference type="GO" id="GO:0030687">
    <property type="term" value="C:preribosome, large subunit precursor"/>
    <property type="evidence" value="ECO:0007669"/>
    <property type="project" value="TreeGrafter"/>
</dbReference>
<feature type="domain" description="ZN622/Rei1/Reh1 zinc finger C2H2-type" evidence="2">
    <location>
        <begin position="50"/>
        <end position="143"/>
    </location>
</feature>
<evidence type="ECO:0000313" key="4">
    <source>
        <dbReference type="Proteomes" id="UP000020467"/>
    </source>
</evidence>
<protein>
    <submittedName>
        <fullName evidence="3">TRI15</fullName>
    </submittedName>
</protein>
<feature type="region of interest" description="Disordered" evidence="1">
    <location>
        <begin position="1"/>
        <end position="43"/>
    </location>
</feature>
<feature type="compositionally biased region" description="Polar residues" evidence="1">
    <location>
        <begin position="208"/>
        <end position="217"/>
    </location>
</feature>
<dbReference type="OrthoDB" id="19329at2759"/>
<sequence length="290" mass="32534">MSELSVPRSDPVAELEDPNELSECLQEASLPDSDEDENDTEPQEIFNPSQCLFCSELSPAFAESMVHMQKRHGLSLPNPESLIVDLETLIKYFHLVMVEYKECLYCGSVRNTAQAVRQHMTGKSHCRIDIDKPDSEFRDFYNLDPGNGRGSEDSLGCRHFVDSNENTRELASGKIVSHRSAKKARDRRDPKSSKREVSDSLLVGEGSSKGNTSTALTASHHIEKGLTTAADNRERMFEKQLATLRPADRQALTHLPLPQQRALVAKAKKQQEAWNSEQTAQMIKVQIKAR</sequence>
<name>A0A010RVD9_9PEZI</name>
<dbReference type="AlphaFoldDB" id="A0A010RVD9"/>
<feature type="compositionally biased region" description="Acidic residues" evidence="1">
    <location>
        <begin position="32"/>
        <end position="42"/>
    </location>
</feature>
<dbReference type="InterPro" id="IPR036236">
    <property type="entry name" value="Znf_C2H2_sf"/>
</dbReference>
<dbReference type="PANTHER" id="PTHR13182">
    <property type="entry name" value="ZINC FINGER PROTEIN 622"/>
    <property type="match status" value="1"/>
</dbReference>
<evidence type="ECO:0000256" key="1">
    <source>
        <dbReference type="SAM" id="MobiDB-lite"/>
    </source>
</evidence>
<dbReference type="InterPro" id="IPR040025">
    <property type="entry name" value="Znf622/Rei1/Reh1"/>
</dbReference>
<dbReference type="Pfam" id="PF12756">
    <property type="entry name" value="zf-C2H2_2"/>
    <property type="match status" value="1"/>
</dbReference>
<keyword evidence="4" id="KW-1185">Reference proteome</keyword>
<dbReference type="InterPro" id="IPR041661">
    <property type="entry name" value="ZN622/Rei1/Reh1_Znf-C2H2"/>
</dbReference>
<proteinExistence type="predicted"/>
<accession>A0A010RVD9</accession>
<evidence type="ECO:0000313" key="3">
    <source>
        <dbReference type="EMBL" id="EXF76238.1"/>
    </source>
</evidence>
<dbReference type="KEGG" id="cfj:CFIO01_06615"/>
<reference evidence="3 4" key="1">
    <citation type="submission" date="2014-02" db="EMBL/GenBank/DDBJ databases">
        <title>The genome sequence of Colletotrichum fioriniae PJ7.</title>
        <authorList>
            <person name="Baroncelli R."/>
            <person name="Thon M.R."/>
        </authorList>
    </citation>
    <scope>NUCLEOTIDE SEQUENCE [LARGE SCALE GENOMIC DNA]</scope>
    <source>
        <strain evidence="3 4">PJ7</strain>
    </source>
</reference>
<feature type="region of interest" description="Disordered" evidence="1">
    <location>
        <begin position="169"/>
        <end position="223"/>
    </location>
</feature>
<feature type="compositionally biased region" description="Basic and acidic residues" evidence="1">
    <location>
        <begin position="186"/>
        <end position="198"/>
    </location>
</feature>
<dbReference type="SUPFAM" id="SSF57667">
    <property type="entry name" value="beta-beta-alpha zinc fingers"/>
    <property type="match status" value="1"/>
</dbReference>
<dbReference type="Proteomes" id="UP000020467">
    <property type="component" value="Unassembled WGS sequence"/>
</dbReference>
<comment type="caution">
    <text evidence="3">The sequence shown here is derived from an EMBL/GenBank/DDBJ whole genome shotgun (WGS) entry which is preliminary data.</text>
</comment>